<accession>F7NNU0</accession>
<name>F7NNU0_9FIRM</name>
<evidence type="ECO:0000313" key="3">
    <source>
        <dbReference type="Proteomes" id="UP000003240"/>
    </source>
</evidence>
<comment type="caution">
    <text evidence="2">The sequence shown here is derived from an EMBL/GenBank/DDBJ whole genome shotgun (WGS) entry which is preliminary data.</text>
</comment>
<dbReference type="SMART" id="SM00471">
    <property type="entry name" value="HDc"/>
    <property type="match status" value="1"/>
</dbReference>
<keyword evidence="2" id="KW-0378">Hydrolase</keyword>
<keyword evidence="3" id="KW-1185">Reference proteome</keyword>
<dbReference type="SUPFAM" id="SSF109604">
    <property type="entry name" value="HD-domain/PDEase-like"/>
    <property type="match status" value="1"/>
</dbReference>
<reference evidence="2 3" key="1">
    <citation type="journal article" date="2011" name="EMBO J.">
        <title>Structural diversity of bacterial flagellar motors.</title>
        <authorList>
            <person name="Chen S."/>
            <person name="Beeby M."/>
            <person name="Murphy G.E."/>
            <person name="Leadbetter J.R."/>
            <person name="Hendrixson D.R."/>
            <person name="Briegel A."/>
            <person name="Li Z."/>
            <person name="Shi J."/>
            <person name="Tocheva E.I."/>
            <person name="Muller A."/>
            <person name="Dobro M.J."/>
            <person name="Jensen G.J."/>
        </authorList>
    </citation>
    <scope>NUCLEOTIDE SEQUENCE [LARGE SCALE GENOMIC DNA]</scope>
    <source>
        <strain evidence="2 3">DSM 6540</strain>
    </source>
</reference>
<dbReference type="InterPro" id="IPR037522">
    <property type="entry name" value="HD_GYP_dom"/>
</dbReference>
<dbReference type="InterPro" id="IPR003607">
    <property type="entry name" value="HD/PDEase_dom"/>
</dbReference>
<dbReference type="PROSITE" id="PS51832">
    <property type="entry name" value="HD_GYP"/>
    <property type="match status" value="1"/>
</dbReference>
<protein>
    <submittedName>
        <fullName evidence="2">Metal dependent phosphohydrolase</fullName>
    </submittedName>
</protein>
<dbReference type="EMBL" id="AFGF01000234">
    <property type="protein sequence ID" value="EGO62274.1"/>
    <property type="molecule type" value="Genomic_DNA"/>
</dbReference>
<organism evidence="2 3">
    <name type="scientific">Acetonema longum DSM 6540</name>
    <dbReference type="NCBI Taxonomy" id="1009370"/>
    <lineage>
        <taxon>Bacteria</taxon>
        <taxon>Bacillati</taxon>
        <taxon>Bacillota</taxon>
        <taxon>Negativicutes</taxon>
        <taxon>Acetonemataceae</taxon>
        <taxon>Acetonema</taxon>
    </lineage>
</organism>
<gene>
    <name evidence="2" type="ORF">ALO_18907</name>
</gene>
<dbReference type="CDD" id="cd00077">
    <property type="entry name" value="HDc"/>
    <property type="match status" value="1"/>
</dbReference>
<dbReference type="NCBIfam" id="TIGR00277">
    <property type="entry name" value="HDIG"/>
    <property type="match status" value="1"/>
</dbReference>
<dbReference type="Pfam" id="PF13487">
    <property type="entry name" value="HD_5"/>
    <property type="match status" value="1"/>
</dbReference>
<dbReference type="GO" id="GO:0016787">
    <property type="term" value="F:hydrolase activity"/>
    <property type="evidence" value="ECO:0007669"/>
    <property type="project" value="UniProtKB-KW"/>
</dbReference>
<proteinExistence type="predicted"/>
<feature type="domain" description="HD-GYP" evidence="1">
    <location>
        <begin position="14"/>
        <end position="209"/>
    </location>
</feature>
<evidence type="ECO:0000313" key="2">
    <source>
        <dbReference type="EMBL" id="EGO62274.1"/>
    </source>
</evidence>
<dbReference type="Gene3D" id="1.10.3210.10">
    <property type="entry name" value="Hypothetical protein af1432"/>
    <property type="match status" value="1"/>
</dbReference>
<dbReference type="PANTHER" id="PTHR43155:SF2">
    <property type="entry name" value="CYCLIC DI-GMP PHOSPHODIESTERASE PA4108"/>
    <property type="match status" value="1"/>
</dbReference>
<evidence type="ECO:0000259" key="1">
    <source>
        <dbReference type="PROSITE" id="PS51832"/>
    </source>
</evidence>
<dbReference type="Proteomes" id="UP000003240">
    <property type="component" value="Unassembled WGS sequence"/>
</dbReference>
<dbReference type="STRING" id="1009370.ALO_18907"/>
<sequence length="219" mass="24859">MVTLMQTTENLLYQSENLDTIIINLMRLVEMKSAKLFLHSHQVANYAVSIAAKMRLPREELERIRYAAILHDIGHLTVPNAVLAKVPYLSTREMSVYKNHCNAGSFMLENISCCQELIPYIRYHHEQFDGKGYPKRLKGVNIPLGARIIAVANYYDRSINPCTQHWAKITEDAVRELQNHSGTAFDPEVVRAFVEAMGQGLIMSKDAENPGSQAERAER</sequence>
<dbReference type="InterPro" id="IPR006675">
    <property type="entry name" value="HDIG_dom"/>
</dbReference>
<dbReference type="eggNOG" id="COG3437">
    <property type="taxonomic scope" value="Bacteria"/>
</dbReference>
<dbReference type="AlphaFoldDB" id="F7NNU0"/>
<dbReference type="PANTHER" id="PTHR43155">
    <property type="entry name" value="CYCLIC DI-GMP PHOSPHODIESTERASE PA4108-RELATED"/>
    <property type="match status" value="1"/>
</dbReference>